<comment type="caution">
    <text evidence="2">The sequence shown here is derived from an EMBL/GenBank/DDBJ whole genome shotgun (WGS) entry which is preliminary data.</text>
</comment>
<dbReference type="InterPro" id="IPR014044">
    <property type="entry name" value="CAP_dom"/>
</dbReference>
<dbReference type="PANTHER" id="PTHR31157">
    <property type="entry name" value="SCP DOMAIN-CONTAINING PROTEIN"/>
    <property type="match status" value="1"/>
</dbReference>
<dbReference type="Proteomes" id="UP001430172">
    <property type="component" value="Unassembled WGS sequence"/>
</dbReference>
<sequence>MQKDVITLVNAQRKKVGCAPLRTSTALRNAAILHSIDMRTKNYFSHTSKDGRSPWDRIRAQNYAYGSAENIAAGQRTAKAVVDAWMKSTGHRKNILNCANKAVGVGVSKGSGTYYIYWTQDFGTR</sequence>
<organism evidence="2 3">
    <name type="scientific">Phycicoccus sonneratiae</name>
    <dbReference type="NCBI Taxonomy" id="2807628"/>
    <lineage>
        <taxon>Bacteria</taxon>
        <taxon>Bacillati</taxon>
        <taxon>Actinomycetota</taxon>
        <taxon>Actinomycetes</taxon>
        <taxon>Micrococcales</taxon>
        <taxon>Intrasporangiaceae</taxon>
        <taxon>Phycicoccus</taxon>
    </lineage>
</organism>
<dbReference type="SUPFAM" id="SSF55797">
    <property type="entry name" value="PR-1-like"/>
    <property type="match status" value="1"/>
</dbReference>
<evidence type="ECO:0000313" key="2">
    <source>
        <dbReference type="EMBL" id="MBM6402591.1"/>
    </source>
</evidence>
<evidence type="ECO:0000313" key="3">
    <source>
        <dbReference type="Proteomes" id="UP001430172"/>
    </source>
</evidence>
<keyword evidence="3" id="KW-1185">Reference proteome</keyword>
<dbReference type="CDD" id="cd05379">
    <property type="entry name" value="CAP_bacterial"/>
    <property type="match status" value="1"/>
</dbReference>
<dbReference type="Pfam" id="PF00188">
    <property type="entry name" value="CAP"/>
    <property type="match status" value="1"/>
</dbReference>
<evidence type="ECO:0000259" key="1">
    <source>
        <dbReference type="Pfam" id="PF00188"/>
    </source>
</evidence>
<dbReference type="PANTHER" id="PTHR31157:SF1">
    <property type="entry name" value="SCP DOMAIN-CONTAINING PROTEIN"/>
    <property type="match status" value="1"/>
</dbReference>
<reference evidence="2" key="1">
    <citation type="submission" date="2021-02" db="EMBL/GenBank/DDBJ databases">
        <title>Phycicoccus sp. MQZ13P-5T, whole genome shotgun sequence.</title>
        <authorList>
            <person name="Tuo L."/>
        </authorList>
    </citation>
    <scope>NUCLEOTIDE SEQUENCE</scope>
    <source>
        <strain evidence="2">MQZ13P-5</strain>
    </source>
</reference>
<gene>
    <name evidence="2" type="ORF">JQN70_19535</name>
</gene>
<accession>A0ABS2CRT5</accession>
<dbReference type="EMBL" id="JAFDVD010000028">
    <property type="protein sequence ID" value="MBM6402591.1"/>
    <property type="molecule type" value="Genomic_DNA"/>
</dbReference>
<protein>
    <submittedName>
        <fullName evidence="2">CAP domain-containing protein</fullName>
    </submittedName>
</protein>
<proteinExistence type="predicted"/>
<feature type="domain" description="SCP" evidence="1">
    <location>
        <begin position="7"/>
        <end position="122"/>
    </location>
</feature>
<dbReference type="InterPro" id="IPR035940">
    <property type="entry name" value="CAP_sf"/>
</dbReference>
<name>A0ABS2CRT5_9MICO</name>
<dbReference type="Gene3D" id="3.40.33.10">
    <property type="entry name" value="CAP"/>
    <property type="match status" value="1"/>
</dbReference>